<evidence type="ECO:0000313" key="1">
    <source>
        <dbReference type="EMBL" id="VDP24938.1"/>
    </source>
</evidence>
<dbReference type="EMBL" id="UZAH01032947">
    <property type="protein sequence ID" value="VDP24938.1"/>
    <property type="molecule type" value="Genomic_DNA"/>
</dbReference>
<dbReference type="WBParaSite" id="HPBE_0002138101-mRNA-1">
    <property type="protein sequence ID" value="HPBE_0002138101-mRNA-1"/>
    <property type="gene ID" value="HPBE_0002138101"/>
</dbReference>
<reference evidence="1 2" key="1">
    <citation type="submission" date="2018-11" db="EMBL/GenBank/DDBJ databases">
        <authorList>
            <consortium name="Pathogen Informatics"/>
        </authorList>
    </citation>
    <scope>NUCLEOTIDE SEQUENCE [LARGE SCALE GENOMIC DNA]</scope>
</reference>
<reference evidence="3" key="2">
    <citation type="submission" date="2019-09" db="UniProtKB">
        <authorList>
            <consortium name="WormBaseParasite"/>
        </authorList>
    </citation>
    <scope>IDENTIFICATION</scope>
</reference>
<dbReference type="Proteomes" id="UP000050761">
    <property type="component" value="Unassembled WGS sequence"/>
</dbReference>
<accession>A0A3P8CUB0</accession>
<gene>
    <name evidence="1" type="ORF">HPBE_LOCUS21378</name>
</gene>
<dbReference type="AlphaFoldDB" id="A0A183GG08"/>
<proteinExistence type="predicted"/>
<keyword evidence="2" id="KW-1185">Reference proteome</keyword>
<evidence type="ECO:0000313" key="2">
    <source>
        <dbReference type="Proteomes" id="UP000050761"/>
    </source>
</evidence>
<organism evidence="2 3">
    <name type="scientific">Heligmosomoides polygyrus</name>
    <name type="common">Parasitic roundworm</name>
    <dbReference type="NCBI Taxonomy" id="6339"/>
    <lineage>
        <taxon>Eukaryota</taxon>
        <taxon>Metazoa</taxon>
        <taxon>Ecdysozoa</taxon>
        <taxon>Nematoda</taxon>
        <taxon>Chromadorea</taxon>
        <taxon>Rhabditida</taxon>
        <taxon>Rhabditina</taxon>
        <taxon>Rhabditomorpha</taxon>
        <taxon>Strongyloidea</taxon>
        <taxon>Heligmosomidae</taxon>
        <taxon>Heligmosomoides</taxon>
    </lineage>
</organism>
<accession>A0A183GG08</accession>
<protein>
    <submittedName>
        <fullName evidence="3">PINc domain-containing protein</fullName>
    </submittedName>
</protein>
<name>A0A183GG08_HELPZ</name>
<evidence type="ECO:0000313" key="3">
    <source>
        <dbReference type="WBParaSite" id="HPBE_0002138101-mRNA-1"/>
    </source>
</evidence>
<sequence length="111" mass="12901">MSTAYLFDSTVLPALKYASETLAIRKQDEHAISVAQRGIERPMHGVTRLTQVREGLRSSELCRRSKIRDAVAWDKSSKISEEDPLDHTRDRDEWKRCWRSLDQIDDQRDDG</sequence>
<dbReference type="OrthoDB" id="5837130at2759"/>